<organism evidence="2 3">
    <name type="scientific">Agaricus bisporus var. burnettii</name>
    <dbReference type="NCBI Taxonomy" id="192524"/>
    <lineage>
        <taxon>Eukaryota</taxon>
        <taxon>Fungi</taxon>
        <taxon>Dikarya</taxon>
        <taxon>Basidiomycota</taxon>
        <taxon>Agaricomycotina</taxon>
        <taxon>Agaricomycetes</taxon>
        <taxon>Agaricomycetidae</taxon>
        <taxon>Agaricales</taxon>
        <taxon>Agaricineae</taxon>
        <taxon>Agaricaceae</taxon>
        <taxon>Agaricus</taxon>
    </lineage>
</organism>
<evidence type="ECO:0000256" key="1">
    <source>
        <dbReference type="SAM" id="MobiDB-lite"/>
    </source>
</evidence>
<dbReference type="InterPro" id="IPR032675">
    <property type="entry name" value="LRR_dom_sf"/>
</dbReference>
<dbReference type="AlphaFoldDB" id="A0A8H7F9F9"/>
<evidence type="ECO:0000313" key="2">
    <source>
        <dbReference type="EMBL" id="KAF7783291.1"/>
    </source>
</evidence>
<evidence type="ECO:0008006" key="4">
    <source>
        <dbReference type="Google" id="ProtNLM"/>
    </source>
</evidence>
<feature type="compositionally biased region" description="Low complexity" evidence="1">
    <location>
        <begin position="313"/>
        <end position="331"/>
    </location>
</feature>
<feature type="region of interest" description="Disordered" evidence="1">
    <location>
        <begin position="307"/>
        <end position="344"/>
    </location>
</feature>
<proteinExistence type="predicted"/>
<protein>
    <recommendedName>
        <fullName evidence="4">F-box domain-containing protein</fullName>
    </recommendedName>
</protein>
<sequence length="869" mass="97871">MTRTFTSELSEHQTKSNMEPMAEPTSPEEFAMAPWADPIQTFFEGFEGFVYDPEATPAALFDELAKEQGWAPGSGEHREALERLNCALYRQFDPSYGTPDRMMDSEELTPAEWAFILHDYEIPTQRDEEAANLSIGRQPPETSPQERTPRHLDAFFADFPGFERDRSGSVAIQLNKLRKKEKWWGDRIHLWNDALRKYQDALVQDFNAAYGSDENNIENWHRLFSRIPDAKWPDTIDECKSVARTFNVNLVDLVDADAQDSKVLLFDSSCLSDAFYLELALIPYAMTDLLHPYYNVITDSTRFRDDDRMEVESSSGSSGSITHTFSTSGSPTPGPHGHSHPQLDDQPIQEITTLLTCGNCLHDVVLSGQLITSGILLVPDSPVPHILFTNATPSAHEIPKIHSYIHTTATAVGKLDWEIARITAILEMLALERDIPPVNAGPLLLTQVCQRWRNHALLMPGLWSNIRIRIGRGELQESRRLPLIHTWLERSSNHPLTVCMEEQQLRTPTFTSDSRNVAVGMLTSVSRRWKKLSLVLRSSTSHWPLFSSIRGLPLPLLQHCTIITPPRDQINGSTQPDPVLTDLLSGAIALKSLTLDHNVTFLGLNLPRQKITHLNLYTATTDRSIPVQMAFEILSHCSNLISFRAQCHVPAPFSPSSHLYHQELASLDIQIESDSGLGAETLLTHLTPPNLLNLGISARELEWDQDTILSFIARCAPLQSLTLRCKKIERQDLLELLAHTNDLTSLTLDIGLINNGDILPGLSAPQLPANDALSPKQPQSTTILIPRLTHLELQGRLFVSDQEFLSFLTSRRYPLPQYDVSILQEVTVDCDGLVYGFLSTYLIEQLDQLRWGELDVRIIENGKLKYPYR</sequence>
<dbReference type="Proteomes" id="UP000629468">
    <property type="component" value="Unassembled WGS sequence"/>
</dbReference>
<gene>
    <name evidence="2" type="ORF">Agabi119p4_2667</name>
</gene>
<dbReference type="EMBL" id="JABXXO010000003">
    <property type="protein sequence ID" value="KAF7783291.1"/>
    <property type="molecule type" value="Genomic_DNA"/>
</dbReference>
<dbReference type="PANTHER" id="PTHR38846">
    <property type="entry name" value="C3H1-TYPE DOMAIN-CONTAINING PROTEIN"/>
    <property type="match status" value="1"/>
</dbReference>
<feature type="region of interest" description="Disordered" evidence="1">
    <location>
        <begin position="1"/>
        <end position="26"/>
    </location>
</feature>
<dbReference type="Gene3D" id="3.80.10.10">
    <property type="entry name" value="Ribonuclease Inhibitor"/>
    <property type="match status" value="1"/>
</dbReference>
<name>A0A8H7F9F9_AGABI</name>
<dbReference type="PANTHER" id="PTHR38846:SF1">
    <property type="entry name" value="C3H1-TYPE DOMAIN-CONTAINING PROTEIN"/>
    <property type="match status" value="1"/>
</dbReference>
<evidence type="ECO:0000313" key="3">
    <source>
        <dbReference type="Proteomes" id="UP000629468"/>
    </source>
</evidence>
<reference evidence="2 3" key="1">
    <citation type="journal article" name="Sci. Rep.">
        <title>Telomere-to-telomere assembled and centromere annotated genomes of the two main subspecies of the button mushroom Agaricus bisporus reveal especially polymorphic chromosome ends.</title>
        <authorList>
            <person name="Sonnenberg A.S.M."/>
            <person name="Sedaghat-Telgerd N."/>
            <person name="Lavrijssen B."/>
            <person name="Ohm R.A."/>
            <person name="Hendrickx P.M."/>
            <person name="Scholtmeijer K."/>
            <person name="Baars J.J.P."/>
            <person name="van Peer A."/>
        </authorList>
    </citation>
    <scope>NUCLEOTIDE SEQUENCE [LARGE SCALE GENOMIC DNA]</scope>
    <source>
        <strain evidence="2 3">H119_p4</strain>
    </source>
</reference>
<accession>A0A8H7F9F9</accession>
<comment type="caution">
    <text evidence="2">The sequence shown here is derived from an EMBL/GenBank/DDBJ whole genome shotgun (WGS) entry which is preliminary data.</text>
</comment>